<protein>
    <submittedName>
        <fullName evidence="2">Uncharacterized protein</fullName>
    </submittedName>
</protein>
<dbReference type="HOGENOM" id="CLU_2744005_0_0_1"/>
<dbReference type="PaxDb" id="65489-OBART02G24810.1"/>
<keyword evidence="1" id="KW-0732">Signal</keyword>
<reference evidence="2" key="1">
    <citation type="journal article" date="2009" name="Rice">
        <title>De Novo Next Generation Sequencing of Plant Genomes.</title>
        <authorList>
            <person name="Rounsley S."/>
            <person name="Marri P.R."/>
            <person name="Yu Y."/>
            <person name="He R."/>
            <person name="Sisneros N."/>
            <person name="Goicoechea J.L."/>
            <person name="Lee S.J."/>
            <person name="Angelova A."/>
            <person name="Kudrna D."/>
            <person name="Luo M."/>
            <person name="Affourtit J."/>
            <person name="Desany B."/>
            <person name="Knight J."/>
            <person name="Niazi F."/>
            <person name="Egholm M."/>
            <person name="Wing R.A."/>
        </authorList>
    </citation>
    <scope>NUCLEOTIDE SEQUENCE [LARGE SCALE GENOMIC DNA]</scope>
    <source>
        <strain evidence="2">cv. IRGC 105608</strain>
    </source>
</reference>
<reference evidence="2" key="2">
    <citation type="submission" date="2015-03" db="UniProtKB">
        <authorList>
            <consortium name="EnsemblPlants"/>
        </authorList>
    </citation>
    <scope>IDENTIFICATION</scope>
</reference>
<evidence type="ECO:0000313" key="2">
    <source>
        <dbReference type="EnsemblPlants" id="OBART02G24810.1"/>
    </source>
</evidence>
<feature type="chain" id="PRO_5002271524" evidence="1">
    <location>
        <begin position="23"/>
        <end position="71"/>
    </location>
</feature>
<dbReference type="Proteomes" id="UP000026960">
    <property type="component" value="Chromosome 2"/>
</dbReference>
<sequence>MMLCRRSLIATLRRLACCGVAAVVDDKFHGKKEFGLPLAGKLQGVLVTGLEDDDSRIVAVTVLFSGDGEDR</sequence>
<name>A0A0D3F7U9_9ORYZ</name>
<proteinExistence type="predicted"/>
<keyword evidence="3" id="KW-1185">Reference proteome</keyword>
<dbReference type="PANTHER" id="PTHR46215:SF17">
    <property type="entry name" value="DIRIGENT PROTEIN"/>
    <property type="match status" value="1"/>
</dbReference>
<dbReference type="InterPro" id="IPR004265">
    <property type="entry name" value="Dirigent"/>
</dbReference>
<dbReference type="Gramene" id="OBART02G24810.1">
    <property type="protein sequence ID" value="OBART02G24810.1"/>
    <property type="gene ID" value="OBART02G24810"/>
</dbReference>
<organism evidence="2">
    <name type="scientific">Oryza barthii</name>
    <dbReference type="NCBI Taxonomy" id="65489"/>
    <lineage>
        <taxon>Eukaryota</taxon>
        <taxon>Viridiplantae</taxon>
        <taxon>Streptophyta</taxon>
        <taxon>Embryophyta</taxon>
        <taxon>Tracheophyta</taxon>
        <taxon>Spermatophyta</taxon>
        <taxon>Magnoliopsida</taxon>
        <taxon>Liliopsida</taxon>
        <taxon>Poales</taxon>
        <taxon>Poaceae</taxon>
        <taxon>BOP clade</taxon>
        <taxon>Oryzoideae</taxon>
        <taxon>Oryzeae</taxon>
        <taxon>Oryzinae</taxon>
        <taxon>Oryza</taxon>
    </lineage>
</organism>
<accession>A0A0D3F7U9</accession>
<feature type="signal peptide" evidence="1">
    <location>
        <begin position="1"/>
        <end position="22"/>
    </location>
</feature>
<dbReference type="EnsemblPlants" id="OBART02G24810.1">
    <property type="protein sequence ID" value="OBART02G24810.1"/>
    <property type="gene ID" value="OBART02G24810"/>
</dbReference>
<dbReference type="AlphaFoldDB" id="A0A0D3F7U9"/>
<evidence type="ECO:0000313" key="3">
    <source>
        <dbReference type="Proteomes" id="UP000026960"/>
    </source>
</evidence>
<dbReference type="PANTHER" id="PTHR46215">
    <property type="entry name" value="DIRIGENT PROTEIN 24-RELATED"/>
    <property type="match status" value="1"/>
</dbReference>
<evidence type="ECO:0000256" key="1">
    <source>
        <dbReference type="SAM" id="SignalP"/>
    </source>
</evidence>